<accession>K9VE91</accession>
<dbReference type="GO" id="GO:0016740">
    <property type="term" value="F:transferase activity"/>
    <property type="evidence" value="ECO:0007669"/>
    <property type="project" value="UniProtKB-KW"/>
</dbReference>
<feature type="domain" description="Glycosyltransferase subfamily 4-like N-terminal" evidence="1">
    <location>
        <begin position="14"/>
        <end position="176"/>
    </location>
</feature>
<reference evidence="2 3" key="1">
    <citation type="submission" date="2012-05" db="EMBL/GenBank/DDBJ databases">
        <title>Finished chromosome of genome of Oscillatoria sp. PCC 7112.</title>
        <authorList>
            <consortium name="US DOE Joint Genome Institute"/>
            <person name="Gugger M."/>
            <person name="Coursin T."/>
            <person name="Rippka R."/>
            <person name="Tandeau De Marsac N."/>
            <person name="Huntemann M."/>
            <person name="Wei C.-L."/>
            <person name="Han J."/>
            <person name="Detter J.C."/>
            <person name="Han C."/>
            <person name="Tapia R."/>
            <person name="Davenport K."/>
            <person name="Daligault H."/>
            <person name="Erkkila T."/>
            <person name="Gu W."/>
            <person name="Munk A.C.C."/>
            <person name="Teshima H."/>
            <person name="Xu Y."/>
            <person name="Chain P."/>
            <person name="Chen A."/>
            <person name="Krypides N."/>
            <person name="Mavromatis K."/>
            <person name="Markowitz V."/>
            <person name="Szeto E."/>
            <person name="Ivanova N."/>
            <person name="Mikhailova N."/>
            <person name="Ovchinnikova G."/>
            <person name="Pagani I."/>
            <person name="Pati A."/>
            <person name="Goodwin L."/>
            <person name="Peters L."/>
            <person name="Pitluck S."/>
            <person name="Woyke T."/>
            <person name="Kerfeld C."/>
        </authorList>
    </citation>
    <scope>NUCLEOTIDE SEQUENCE [LARGE SCALE GENOMIC DNA]</scope>
    <source>
        <strain evidence="2 3">PCC 7112</strain>
    </source>
</reference>
<dbReference type="AlphaFoldDB" id="K9VE91"/>
<dbReference type="HOGENOM" id="CLU_009583_0_3_3"/>
<dbReference type="OrthoDB" id="9787617at2"/>
<dbReference type="KEGG" id="oni:Osc7112_1254"/>
<evidence type="ECO:0000259" key="1">
    <source>
        <dbReference type="Pfam" id="PF13439"/>
    </source>
</evidence>
<evidence type="ECO:0000313" key="3">
    <source>
        <dbReference type="Proteomes" id="UP000010478"/>
    </source>
</evidence>
<keyword evidence="3" id="KW-1185">Reference proteome</keyword>
<proteinExistence type="predicted"/>
<dbReference type="Gene3D" id="3.40.50.2000">
    <property type="entry name" value="Glycogen Phosphorylase B"/>
    <property type="match status" value="2"/>
</dbReference>
<dbReference type="InterPro" id="IPR028098">
    <property type="entry name" value="Glyco_trans_4-like_N"/>
</dbReference>
<evidence type="ECO:0000313" key="2">
    <source>
        <dbReference type="EMBL" id="AFZ05797.1"/>
    </source>
</evidence>
<dbReference type="Pfam" id="PF13439">
    <property type="entry name" value="Glyco_transf_4"/>
    <property type="match status" value="1"/>
</dbReference>
<dbReference type="Proteomes" id="UP000010478">
    <property type="component" value="Chromosome"/>
</dbReference>
<dbReference type="EMBL" id="CP003614">
    <property type="protein sequence ID" value="AFZ05797.1"/>
    <property type="molecule type" value="Genomic_DNA"/>
</dbReference>
<dbReference type="PANTHER" id="PTHR12526">
    <property type="entry name" value="GLYCOSYLTRANSFERASE"/>
    <property type="match status" value="1"/>
</dbReference>
<sequence length="380" mass="42666">MKKKVVFLIRDLNYGGAQRQLVTLLKGLKDYFDITLLYFYPGGGLEKDLNESGVRSICLEKRQRWDVFGFFWRLVKYLRQIQPDVLHGYLGESNLVAIFVKPFFTSTRIVWGIRESNTDPNLYGWLGRFLSQITPILSCFADLIVVNSYAGKTYYITQGYPAKKMVVILNGIDVERFQPDPKAGAKVRKEWGISPDMILIGLVGRLAPMKDHPTFLRAAALMCQERQNVRFVCVGIGPENYAQELYRLTDELDIGDRVIWAGARPDMPAVNNALDIACSSSSHGEGFANVIGEAMACGVPCAVTDNGDSRLIVGDTGMVVPLSNPQALFLSWMQILSSDRPQLSIMARQRIIDNFTTKKLHETTETVLRKIIENSELLDA</sequence>
<gene>
    <name evidence="2" type="ORF">Osc7112_1254</name>
</gene>
<name>K9VE91_9CYAN</name>
<protein>
    <submittedName>
        <fullName evidence="2">Glycosyl transferase group 1</fullName>
    </submittedName>
</protein>
<keyword evidence="2" id="KW-0808">Transferase</keyword>
<organism evidence="2 3">
    <name type="scientific">Phormidium nigroviride PCC 7112</name>
    <dbReference type="NCBI Taxonomy" id="179408"/>
    <lineage>
        <taxon>Bacteria</taxon>
        <taxon>Bacillati</taxon>
        <taxon>Cyanobacteriota</taxon>
        <taxon>Cyanophyceae</taxon>
        <taxon>Oscillatoriophycideae</taxon>
        <taxon>Oscillatoriales</taxon>
        <taxon>Oscillatoriaceae</taxon>
        <taxon>Phormidium</taxon>
    </lineage>
</organism>
<dbReference type="STRING" id="179408.Osc7112_1254"/>
<dbReference type="eggNOG" id="COG0438">
    <property type="taxonomic scope" value="Bacteria"/>
</dbReference>
<dbReference type="RefSeq" id="WP_015175121.1">
    <property type="nucleotide sequence ID" value="NC_019729.1"/>
</dbReference>
<dbReference type="Pfam" id="PF13692">
    <property type="entry name" value="Glyco_trans_1_4"/>
    <property type="match status" value="1"/>
</dbReference>
<dbReference type="SUPFAM" id="SSF53756">
    <property type="entry name" value="UDP-Glycosyltransferase/glycogen phosphorylase"/>
    <property type="match status" value="1"/>
</dbReference>